<sequence>KLQGKISGFSWASKGVRISWKKLRRKKEKGGLAAPDMQYYAWAYLLKKVRQSFNALDHSELGQVLIAMMEGQEIQRS</sequence>
<dbReference type="EMBL" id="JANPWB010000010">
    <property type="protein sequence ID" value="KAJ1141724.1"/>
    <property type="molecule type" value="Genomic_DNA"/>
</dbReference>
<organism evidence="1 2">
    <name type="scientific">Pleurodeles waltl</name>
    <name type="common">Iberian ribbed newt</name>
    <dbReference type="NCBI Taxonomy" id="8319"/>
    <lineage>
        <taxon>Eukaryota</taxon>
        <taxon>Metazoa</taxon>
        <taxon>Chordata</taxon>
        <taxon>Craniata</taxon>
        <taxon>Vertebrata</taxon>
        <taxon>Euteleostomi</taxon>
        <taxon>Amphibia</taxon>
        <taxon>Batrachia</taxon>
        <taxon>Caudata</taxon>
        <taxon>Salamandroidea</taxon>
        <taxon>Salamandridae</taxon>
        <taxon>Pleurodelinae</taxon>
        <taxon>Pleurodeles</taxon>
    </lineage>
</organism>
<accession>A0AAV7QRR1</accession>
<name>A0AAV7QRR1_PLEWA</name>
<evidence type="ECO:0000313" key="2">
    <source>
        <dbReference type="Proteomes" id="UP001066276"/>
    </source>
</evidence>
<gene>
    <name evidence="1" type="ORF">NDU88_008052</name>
</gene>
<proteinExistence type="predicted"/>
<keyword evidence="2" id="KW-1185">Reference proteome</keyword>
<comment type="caution">
    <text evidence="1">The sequence shown here is derived from an EMBL/GenBank/DDBJ whole genome shotgun (WGS) entry which is preliminary data.</text>
</comment>
<feature type="non-terminal residue" evidence="1">
    <location>
        <position position="77"/>
    </location>
</feature>
<protein>
    <submittedName>
        <fullName evidence="1">Uncharacterized protein</fullName>
    </submittedName>
</protein>
<feature type="non-terminal residue" evidence="1">
    <location>
        <position position="1"/>
    </location>
</feature>
<reference evidence="1" key="1">
    <citation type="journal article" date="2022" name="bioRxiv">
        <title>Sequencing and chromosome-scale assembly of the giantPleurodeles waltlgenome.</title>
        <authorList>
            <person name="Brown T."/>
            <person name="Elewa A."/>
            <person name="Iarovenko S."/>
            <person name="Subramanian E."/>
            <person name="Araus A.J."/>
            <person name="Petzold A."/>
            <person name="Susuki M."/>
            <person name="Suzuki K.-i.T."/>
            <person name="Hayashi T."/>
            <person name="Toyoda A."/>
            <person name="Oliveira C."/>
            <person name="Osipova E."/>
            <person name="Leigh N.D."/>
            <person name="Simon A."/>
            <person name="Yun M.H."/>
        </authorList>
    </citation>
    <scope>NUCLEOTIDE SEQUENCE</scope>
    <source>
        <strain evidence="1">20211129_DDA</strain>
        <tissue evidence="1">Liver</tissue>
    </source>
</reference>
<dbReference type="Proteomes" id="UP001066276">
    <property type="component" value="Chromosome 6"/>
</dbReference>
<evidence type="ECO:0000313" key="1">
    <source>
        <dbReference type="EMBL" id="KAJ1141724.1"/>
    </source>
</evidence>
<dbReference type="AlphaFoldDB" id="A0AAV7QRR1"/>